<dbReference type="SFLD" id="SFLDS00019">
    <property type="entry name" value="Glutathione_Transferase_(cytos"/>
    <property type="match status" value="1"/>
</dbReference>
<name>A0ABY6DAK9_9RHOB</name>
<dbReference type="Pfam" id="PF13410">
    <property type="entry name" value="GST_C_2"/>
    <property type="match status" value="1"/>
</dbReference>
<organism evidence="3 4">
    <name type="scientific">Roseovarius pelagicus</name>
    <dbReference type="NCBI Taxonomy" id="2980108"/>
    <lineage>
        <taxon>Bacteria</taxon>
        <taxon>Pseudomonadati</taxon>
        <taxon>Pseudomonadota</taxon>
        <taxon>Alphaproteobacteria</taxon>
        <taxon>Rhodobacterales</taxon>
        <taxon>Roseobacteraceae</taxon>
        <taxon>Roseovarius</taxon>
    </lineage>
</organism>
<dbReference type="Pfam" id="PF13409">
    <property type="entry name" value="GST_N_2"/>
    <property type="match status" value="1"/>
</dbReference>
<sequence>MKLPLRLHYAPDNASLIIRLALEELGCAYETVLVDRAIRAQDSADYRRINPNGLIPAIETPHGAIFETAAILLWLDEAYPGALAPHPGNPRRGDFLKWLIFLANTVHPALRMTFYADKYIGPDAKLEAALRARTQQNIARHLNTLDAHATGAVFGAPDPSLIDLYLAPMLRWMALYPTGGTGWFDLGQWPALYAITRSMDTRASTQRIAALEGLGPTPFSAPCLAAPPVGSAT</sequence>
<dbReference type="InterPro" id="IPR040079">
    <property type="entry name" value="Glutathione_S-Trfase"/>
</dbReference>
<dbReference type="EMBL" id="CP106738">
    <property type="protein sequence ID" value="UXX83138.1"/>
    <property type="molecule type" value="Genomic_DNA"/>
</dbReference>
<feature type="domain" description="GST N-terminal" evidence="1">
    <location>
        <begin position="2"/>
        <end position="83"/>
    </location>
</feature>
<protein>
    <submittedName>
        <fullName evidence="3">Glutathione S-transferase family protein</fullName>
    </submittedName>
</protein>
<dbReference type="SFLD" id="SFLDG00358">
    <property type="entry name" value="Main_(cytGST)"/>
    <property type="match status" value="1"/>
</dbReference>
<dbReference type="Gene3D" id="1.20.1050.10">
    <property type="match status" value="1"/>
</dbReference>
<dbReference type="PROSITE" id="PS50404">
    <property type="entry name" value="GST_NTER"/>
    <property type="match status" value="1"/>
</dbReference>
<evidence type="ECO:0000259" key="2">
    <source>
        <dbReference type="PROSITE" id="PS50405"/>
    </source>
</evidence>
<dbReference type="InterPro" id="IPR036249">
    <property type="entry name" value="Thioredoxin-like_sf"/>
</dbReference>
<dbReference type="InterPro" id="IPR010987">
    <property type="entry name" value="Glutathione-S-Trfase_C-like"/>
</dbReference>
<dbReference type="InterPro" id="IPR036282">
    <property type="entry name" value="Glutathione-S-Trfase_C_sf"/>
</dbReference>
<dbReference type="PANTHER" id="PTHR44051:SF8">
    <property type="entry name" value="GLUTATHIONE S-TRANSFERASE GSTA"/>
    <property type="match status" value="1"/>
</dbReference>
<evidence type="ECO:0000259" key="1">
    <source>
        <dbReference type="PROSITE" id="PS50404"/>
    </source>
</evidence>
<evidence type="ECO:0000313" key="3">
    <source>
        <dbReference type="EMBL" id="UXX83138.1"/>
    </source>
</evidence>
<dbReference type="Proteomes" id="UP001064087">
    <property type="component" value="Chromosome"/>
</dbReference>
<feature type="domain" description="GST C-terminal" evidence="2">
    <location>
        <begin position="88"/>
        <end position="219"/>
    </location>
</feature>
<dbReference type="SUPFAM" id="SSF47616">
    <property type="entry name" value="GST C-terminal domain-like"/>
    <property type="match status" value="1"/>
</dbReference>
<evidence type="ECO:0000313" key="4">
    <source>
        <dbReference type="Proteomes" id="UP001064087"/>
    </source>
</evidence>
<dbReference type="SUPFAM" id="SSF52833">
    <property type="entry name" value="Thioredoxin-like"/>
    <property type="match status" value="1"/>
</dbReference>
<reference evidence="3" key="1">
    <citation type="submission" date="2022-10" db="EMBL/GenBank/DDBJ databases">
        <title>Roseovarius pelagicus sp. nov., isolated from Arctic seawater.</title>
        <authorList>
            <person name="Hong Y.W."/>
            <person name="Hwang C.Y."/>
        </authorList>
    </citation>
    <scope>NUCLEOTIDE SEQUENCE</scope>
    <source>
        <strain evidence="3">HL-MP18</strain>
    </source>
</reference>
<dbReference type="InterPro" id="IPR004045">
    <property type="entry name" value="Glutathione_S-Trfase_N"/>
</dbReference>
<dbReference type="Gene3D" id="3.40.30.10">
    <property type="entry name" value="Glutaredoxin"/>
    <property type="match status" value="1"/>
</dbReference>
<dbReference type="RefSeq" id="WP_263047837.1">
    <property type="nucleotide sequence ID" value="NZ_CP106738.1"/>
</dbReference>
<dbReference type="PANTHER" id="PTHR44051">
    <property type="entry name" value="GLUTATHIONE S-TRANSFERASE-RELATED"/>
    <property type="match status" value="1"/>
</dbReference>
<gene>
    <name evidence="3" type="ORF">N7U68_19000</name>
</gene>
<dbReference type="PROSITE" id="PS50405">
    <property type="entry name" value="GST_CTER"/>
    <property type="match status" value="1"/>
</dbReference>
<keyword evidence="4" id="KW-1185">Reference proteome</keyword>
<accession>A0ABY6DAK9</accession>
<proteinExistence type="predicted"/>
<dbReference type="CDD" id="cd03057">
    <property type="entry name" value="GST_N_Beta"/>
    <property type="match status" value="1"/>
</dbReference>